<name>A0AAD6S1Q9_9AGAR</name>
<dbReference type="InterPro" id="IPR000172">
    <property type="entry name" value="GMC_OxRdtase_N"/>
</dbReference>
<dbReference type="PANTHER" id="PTHR11552:SF100">
    <property type="entry name" value="DEHYDROGENASE, PUTATIVE (AFU_ORTHOLOGUE AFUA_5G00630)-RELATED"/>
    <property type="match status" value="1"/>
</dbReference>
<comment type="similarity">
    <text evidence="1">Belongs to the GMC oxidoreductase family.</text>
</comment>
<accession>A0AAD6S1Q9</accession>
<dbReference type="Proteomes" id="UP001218188">
    <property type="component" value="Unassembled WGS sequence"/>
</dbReference>
<dbReference type="PANTHER" id="PTHR11552">
    <property type="entry name" value="GLUCOSE-METHANOL-CHOLINE GMC OXIDOREDUCTASE"/>
    <property type="match status" value="1"/>
</dbReference>
<proteinExistence type="inferred from homology"/>
<evidence type="ECO:0000313" key="3">
    <source>
        <dbReference type="EMBL" id="KAJ7019636.1"/>
    </source>
</evidence>
<reference evidence="3" key="1">
    <citation type="submission" date="2023-03" db="EMBL/GenBank/DDBJ databases">
        <title>Massive genome expansion in bonnet fungi (Mycena s.s.) driven by repeated elements and novel gene families across ecological guilds.</title>
        <authorList>
            <consortium name="Lawrence Berkeley National Laboratory"/>
            <person name="Harder C.B."/>
            <person name="Miyauchi S."/>
            <person name="Viragh M."/>
            <person name="Kuo A."/>
            <person name="Thoen E."/>
            <person name="Andreopoulos B."/>
            <person name="Lu D."/>
            <person name="Skrede I."/>
            <person name="Drula E."/>
            <person name="Henrissat B."/>
            <person name="Morin E."/>
            <person name="Kohler A."/>
            <person name="Barry K."/>
            <person name="LaButti K."/>
            <person name="Morin E."/>
            <person name="Salamov A."/>
            <person name="Lipzen A."/>
            <person name="Mereny Z."/>
            <person name="Hegedus B."/>
            <person name="Baldrian P."/>
            <person name="Stursova M."/>
            <person name="Weitz H."/>
            <person name="Taylor A."/>
            <person name="Grigoriev I.V."/>
            <person name="Nagy L.G."/>
            <person name="Martin F."/>
            <person name="Kauserud H."/>
        </authorList>
    </citation>
    <scope>NUCLEOTIDE SEQUENCE</scope>
    <source>
        <strain evidence="3">CBHHK200</strain>
    </source>
</reference>
<protein>
    <recommendedName>
        <fullName evidence="2">Glucose-methanol-choline oxidoreductase N-terminal domain-containing protein</fullName>
    </recommendedName>
</protein>
<gene>
    <name evidence="3" type="ORF">C8F04DRAFT_329088</name>
</gene>
<dbReference type="GO" id="GO:0050660">
    <property type="term" value="F:flavin adenine dinucleotide binding"/>
    <property type="evidence" value="ECO:0007669"/>
    <property type="project" value="InterPro"/>
</dbReference>
<keyword evidence="4" id="KW-1185">Reference proteome</keyword>
<dbReference type="SUPFAM" id="SSF51905">
    <property type="entry name" value="FAD/NAD(P)-binding domain"/>
    <property type="match status" value="1"/>
</dbReference>
<dbReference type="Pfam" id="PF00732">
    <property type="entry name" value="GMC_oxred_N"/>
    <property type="match status" value="1"/>
</dbReference>
<comment type="caution">
    <text evidence="3">The sequence shown here is derived from an EMBL/GenBank/DDBJ whole genome shotgun (WGS) entry which is preliminary data.</text>
</comment>
<dbReference type="Gene3D" id="3.50.50.60">
    <property type="entry name" value="FAD/NAD(P)-binding domain"/>
    <property type="match status" value="1"/>
</dbReference>
<dbReference type="GO" id="GO:0016614">
    <property type="term" value="F:oxidoreductase activity, acting on CH-OH group of donors"/>
    <property type="evidence" value="ECO:0007669"/>
    <property type="project" value="InterPro"/>
</dbReference>
<dbReference type="InterPro" id="IPR012132">
    <property type="entry name" value="GMC_OxRdtase"/>
</dbReference>
<dbReference type="InterPro" id="IPR036188">
    <property type="entry name" value="FAD/NAD-bd_sf"/>
</dbReference>
<evidence type="ECO:0000259" key="2">
    <source>
        <dbReference type="Pfam" id="PF00732"/>
    </source>
</evidence>
<organism evidence="3 4">
    <name type="scientific">Mycena alexandri</name>
    <dbReference type="NCBI Taxonomy" id="1745969"/>
    <lineage>
        <taxon>Eukaryota</taxon>
        <taxon>Fungi</taxon>
        <taxon>Dikarya</taxon>
        <taxon>Basidiomycota</taxon>
        <taxon>Agaricomycotina</taxon>
        <taxon>Agaricomycetes</taxon>
        <taxon>Agaricomycetidae</taxon>
        <taxon>Agaricales</taxon>
        <taxon>Marasmiineae</taxon>
        <taxon>Mycenaceae</taxon>
        <taxon>Mycena</taxon>
    </lineage>
</organism>
<feature type="domain" description="Glucose-methanol-choline oxidoreductase N-terminal" evidence="2">
    <location>
        <begin position="45"/>
        <end position="107"/>
    </location>
</feature>
<dbReference type="EMBL" id="JARJCM010000287">
    <property type="protein sequence ID" value="KAJ7019636.1"/>
    <property type="molecule type" value="Genomic_DNA"/>
</dbReference>
<sequence>MDAGHYVFNDNTTVPLYLAHANEDPQMTLDYEVAHYPSSGPANVTMWYPRGSALGGSTAMNALIHLRPHDYDLNTMATKLNDTAGRSMRQYLVDKIENNLYIPSVVGSFLSYGYGGWLNTDYPPLNLLLSINNLDLQLLDILSAVITAVLPVAGSDYNGDPNNDGVEGGAAVILTKDSAHNRSSVRDHIIATNKVYPKRLILQTDTMATKILTCTTGSDVVAYGVEPQSVMPSFPCTVRSWGNLLVD</sequence>
<evidence type="ECO:0000313" key="4">
    <source>
        <dbReference type="Proteomes" id="UP001218188"/>
    </source>
</evidence>
<dbReference type="Gene3D" id="3.30.560.10">
    <property type="entry name" value="Glucose Oxidase, domain 3"/>
    <property type="match status" value="1"/>
</dbReference>
<dbReference type="AlphaFoldDB" id="A0AAD6S1Q9"/>
<evidence type="ECO:0000256" key="1">
    <source>
        <dbReference type="ARBA" id="ARBA00010790"/>
    </source>
</evidence>